<sequence>MFDMTKIGLNIARLRKESGMTQMELADRLGISYQAVSSWERGSTMPDISKLPLLADSFGVSIDDILSGGRGADLVRKIVSGPVEETLQPGEVSAEEFQELAPLLPSKQADAVFGRTEQPSGLGELIAVAPFISEDVLGECALRAFGTVALSELVALAPFLDEKAVDELALRAYGTSGVSGMVALAPFMDRDRLDALARGIAADSGKEGVAAPAPPAAPSAPAEVHSPQPEDREETDGPKMGSHSSSFADPSR</sequence>
<dbReference type="EMBL" id="JBBKAR010000018">
    <property type="protein sequence ID" value="MEJ8303431.1"/>
    <property type="molecule type" value="Genomic_DNA"/>
</dbReference>
<protein>
    <submittedName>
        <fullName evidence="1">Helix-turn-helix transcriptional regulator</fullName>
    </submittedName>
</protein>
<accession>A0ACC6P954</accession>
<evidence type="ECO:0000313" key="1">
    <source>
        <dbReference type="EMBL" id="MEJ8303431.1"/>
    </source>
</evidence>
<evidence type="ECO:0000313" key="2">
    <source>
        <dbReference type="Proteomes" id="UP001380953"/>
    </source>
</evidence>
<dbReference type="Proteomes" id="UP001380953">
    <property type="component" value="Unassembled WGS sequence"/>
</dbReference>
<keyword evidence="2" id="KW-1185">Reference proteome</keyword>
<organism evidence="1 2">
    <name type="scientific">Saccharibacillus sacchari</name>
    <dbReference type="NCBI Taxonomy" id="456493"/>
    <lineage>
        <taxon>Bacteria</taxon>
        <taxon>Bacillati</taxon>
        <taxon>Bacillota</taxon>
        <taxon>Bacilli</taxon>
        <taxon>Bacillales</taxon>
        <taxon>Paenibacillaceae</taxon>
        <taxon>Saccharibacillus</taxon>
    </lineage>
</organism>
<gene>
    <name evidence="1" type="ORF">WKI47_05810</name>
</gene>
<proteinExistence type="predicted"/>
<comment type="caution">
    <text evidence="1">The sequence shown here is derived from an EMBL/GenBank/DDBJ whole genome shotgun (WGS) entry which is preliminary data.</text>
</comment>
<name>A0ACC6P954_9BACL</name>
<reference evidence="1" key="1">
    <citation type="submission" date="2024-03" db="EMBL/GenBank/DDBJ databases">
        <title>Whole genome sequecning of epiphytes from Marcgravia umbellata leaves.</title>
        <authorList>
            <person name="Kumar G."/>
            <person name="Savka M.A."/>
        </authorList>
    </citation>
    <scope>NUCLEOTIDE SEQUENCE</scope>
    <source>
        <strain evidence="1">RIT_BL5</strain>
    </source>
</reference>